<dbReference type="GO" id="GO:0042254">
    <property type="term" value="P:ribosome biogenesis"/>
    <property type="evidence" value="ECO:0007669"/>
    <property type="project" value="UniProtKB-KW"/>
</dbReference>
<dbReference type="GO" id="GO:0006508">
    <property type="term" value="P:proteolysis"/>
    <property type="evidence" value="ECO:0007669"/>
    <property type="project" value="UniProtKB-KW"/>
</dbReference>
<protein>
    <recommendedName>
        <fullName evidence="6">Ribosomal processing cysteine protease Prp</fullName>
    </recommendedName>
</protein>
<dbReference type="PANTHER" id="PTHR39178:SF1">
    <property type="entry name" value="RIBOSOMAL-PROCESSING CYSTEINE PROTEASE PRP"/>
    <property type="match status" value="1"/>
</dbReference>
<keyword evidence="3" id="KW-0378">Hydrolase</keyword>
<dbReference type="InterPro" id="IPR036764">
    <property type="entry name" value="Peptidase_Prp_sf"/>
</dbReference>
<dbReference type="SUPFAM" id="SSF118010">
    <property type="entry name" value="TM1457-like"/>
    <property type="match status" value="1"/>
</dbReference>
<comment type="similarity">
    <text evidence="5">Belongs to the Prp family.</text>
</comment>
<evidence type="ECO:0000256" key="6">
    <source>
        <dbReference type="ARBA" id="ARBA00044538"/>
    </source>
</evidence>
<evidence type="ECO:0000256" key="4">
    <source>
        <dbReference type="ARBA" id="ARBA00022807"/>
    </source>
</evidence>
<dbReference type="Pfam" id="PF04327">
    <property type="entry name" value="Peptidase_Prp"/>
    <property type="match status" value="1"/>
</dbReference>
<dbReference type="Proteomes" id="UP000824071">
    <property type="component" value="Unassembled WGS sequence"/>
</dbReference>
<evidence type="ECO:0000256" key="3">
    <source>
        <dbReference type="ARBA" id="ARBA00022801"/>
    </source>
</evidence>
<comment type="caution">
    <text evidence="7">The sequence shown here is derived from an EMBL/GenBank/DDBJ whole genome shotgun (WGS) entry which is preliminary data.</text>
</comment>
<keyword evidence="2 7" id="KW-0645">Protease</keyword>
<dbReference type="AlphaFoldDB" id="A0A9D1IE02"/>
<evidence type="ECO:0000256" key="1">
    <source>
        <dbReference type="ARBA" id="ARBA00022517"/>
    </source>
</evidence>
<dbReference type="InterPro" id="IPR007422">
    <property type="entry name" value="Peptidase_Prp"/>
</dbReference>
<reference evidence="7" key="2">
    <citation type="journal article" date="2021" name="PeerJ">
        <title>Extensive microbial diversity within the chicken gut microbiome revealed by metagenomics and culture.</title>
        <authorList>
            <person name="Gilroy R."/>
            <person name="Ravi A."/>
            <person name="Getino M."/>
            <person name="Pursley I."/>
            <person name="Horton D.L."/>
            <person name="Alikhan N.F."/>
            <person name="Baker D."/>
            <person name="Gharbi K."/>
            <person name="Hall N."/>
            <person name="Watson M."/>
            <person name="Adriaenssens E.M."/>
            <person name="Foster-Nyarko E."/>
            <person name="Jarju S."/>
            <person name="Secka A."/>
            <person name="Antonio M."/>
            <person name="Oren A."/>
            <person name="Chaudhuri R.R."/>
            <person name="La Ragione R."/>
            <person name="Hildebrand F."/>
            <person name="Pallen M.J."/>
        </authorList>
    </citation>
    <scope>NUCLEOTIDE SEQUENCE</scope>
    <source>
        <strain evidence="7">ChiGjej1B1-19959</strain>
    </source>
</reference>
<dbReference type="Gene3D" id="3.30.70.1490">
    <property type="entry name" value="Cysteine protease Prp"/>
    <property type="match status" value="1"/>
</dbReference>
<gene>
    <name evidence="7" type="ORF">IAC53_01800</name>
</gene>
<name>A0A9D1IE02_9FIRM</name>
<sequence length="102" mass="10942">MIHIRFERTKDGALSGFQVRGHAEFAPSGRDIVCAAVSSAVYMAANTVTEVLGLSPDITQRDGRLALSLSQEQAPAASAVLAGLQLHLQALCRQYPDYITLD</sequence>
<dbReference type="EMBL" id="DVMW01000016">
    <property type="protein sequence ID" value="HIU35328.1"/>
    <property type="molecule type" value="Genomic_DNA"/>
</dbReference>
<evidence type="ECO:0000313" key="8">
    <source>
        <dbReference type="Proteomes" id="UP000824071"/>
    </source>
</evidence>
<dbReference type="CDD" id="cd16332">
    <property type="entry name" value="Prp-like"/>
    <property type="match status" value="1"/>
</dbReference>
<dbReference type="PANTHER" id="PTHR39178">
    <property type="entry name" value="HYPOTHETICAL RIBOSOME-ASSOCIATED PROTEIN"/>
    <property type="match status" value="1"/>
</dbReference>
<keyword evidence="4" id="KW-0788">Thiol protease</keyword>
<evidence type="ECO:0000256" key="2">
    <source>
        <dbReference type="ARBA" id="ARBA00022670"/>
    </source>
</evidence>
<dbReference type="GO" id="GO:0008234">
    <property type="term" value="F:cysteine-type peptidase activity"/>
    <property type="evidence" value="ECO:0007669"/>
    <property type="project" value="UniProtKB-KW"/>
</dbReference>
<evidence type="ECO:0000313" key="7">
    <source>
        <dbReference type="EMBL" id="HIU35328.1"/>
    </source>
</evidence>
<keyword evidence="1" id="KW-0690">Ribosome biogenesis</keyword>
<reference evidence="7" key="1">
    <citation type="submission" date="2020-10" db="EMBL/GenBank/DDBJ databases">
        <authorList>
            <person name="Gilroy R."/>
        </authorList>
    </citation>
    <scope>NUCLEOTIDE SEQUENCE</scope>
    <source>
        <strain evidence="7">ChiGjej1B1-19959</strain>
    </source>
</reference>
<evidence type="ECO:0000256" key="5">
    <source>
        <dbReference type="ARBA" id="ARBA00044503"/>
    </source>
</evidence>
<organism evidence="7 8">
    <name type="scientific">Candidatus Fimenecus excrementigallinarum</name>
    <dbReference type="NCBI Taxonomy" id="2840816"/>
    <lineage>
        <taxon>Bacteria</taxon>
        <taxon>Bacillati</taxon>
        <taxon>Bacillota</taxon>
        <taxon>Clostridia</taxon>
        <taxon>Candidatus Fimenecus</taxon>
    </lineage>
</organism>
<accession>A0A9D1IE02</accession>
<proteinExistence type="inferred from homology"/>